<evidence type="ECO:0000259" key="1">
    <source>
        <dbReference type="PROSITE" id="PS50003"/>
    </source>
</evidence>
<proteinExistence type="predicted"/>
<dbReference type="InterPro" id="IPR001849">
    <property type="entry name" value="PH_domain"/>
</dbReference>
<evidence type="ECO:0000313" key="2">
    <source>
        <dbReference type="EMBL" id="TVO55898.1"/>
    </source>
</evidence>
<reference evidence="2 3" key="1">
    <citation type="submission" date="2019-07" db="EMBL/GenBank/DDBJ databases">
        <title>The pathways for chlorine oxyanion respiration interact through the shared metabolite chlorate.</title>
        <authorList>
            <person name="Barnum T.P."/>
            <person name="Cheng Y."/>
            <person name="Hill K.A."/>
            <person name="Lucas L.N."/>
            <person name="Carlson H.K."/>
            <person name="Coates J.D."/>
        </authorList>
    </citation>
    <scope>NUCLEOTIDE SEQUENCE [LARGE SCALE GENOMIC DNA]</scope>
    <source>
        <strain evidence="2 3">SFB-3</strain>
    </source>
</reference>
<feature type="domain" description="PH" evidence="1">
    <location>
        <begin position="1"/>
        <end position="22"/>
    </location>
</feature>
<organism evidence="2 3">
    <name type="scientific">Denitromonas halophila</name>
    <dbReference type="NCBI Taxonomy" id="1629404"/>
    <lineage>
        <taxon>Bacteria</taxon>
        <taxon>Pseudomonadati</taxon>
        <taxon>Pseudomonadota</taxon>
        <taxon>Betaproteobacteria</taxon>
        <taxon>Rhodocyclales</taxon>
        <taxon>Zoogloeaceae</taxon>
        <taxon>Denitromonas</taxon>
    </lineage>
</organism>
<gene>
    <name evidence="2" type="ORF">FHP91_11835</name>
</gene>
<dbReference type="PROSITE" id="PS50003">
    <property type="entry name" value="PH_DOMAIN"/>
    <property type="match status" value="1"/>
</dbReference>
<keyword evidence="3" id="KW-1185">Reference proteome</keyword>
<dbReference type="Proteomes" id="UP000319502">
    <property type="component" value="Unassembled WGS sequence"/>
</dbReference>
<dbReference type="EMBL" id="VMNK01000010">
    <property type="protein sequence ID" value="TVO55898.1"/>
    <property type="molecule type" value="Genomic_DNA"/>
</dbReference>
<protein>
    <recommendedName>
        <fullName evidence="1">PH domain-containing protein</fullName>
    </recommendedName>
</protein>
<dbReference type="AlphaFoldDB" id="A0A557QSM1"/>
<dbReference type="Pfam" id="PF13682">
    <property type="entry name" value="CZB"/>
    <property type="match status" value="1"/>
</dbReference>
<accession>A0A557QSM1</accession>
<dbReference type="InterPro" id="IPR025991">
    <property type="entry name" value="Chemoreceptor_zinc-bind_dom"/>
</dbReference>
<comment type="caution">
    <text evidence="2">The sequence shown here is derived from an EMBL/GenBank/DDBJ whole genome shotgun (WGS) entry which is preliminary data.</text>
</comment>
<name>A0A557QSM1_9RHOO</name>
<sequence>MLKLSSSTRLTEWVRTLRTRLHVWRAAWLLLLRAAVELPAWIGAAEHYIKGERVAPPPQDPHNCRFGLWLETARLTDRDDQPGLIAIETLHQQVHTLVDKLCKLRTQGGATESVSHLGELFSLRNALLGRMKALQTSRSRSTADR</sequence>
<dbReference type="RefSeq" id="WP_144309808.1">
    <property type="nucleotide sequence ID" value="NZ_VMNK01000010.1"/>
</dbReference>
<dbReference type="OrthoDB" id="4514964at2"/>
<dbReference type="Gene3D" id="1.20.120.30">
    <property type="entry name" value="Aspartate receptor, ligand-binding domain"/>
    <property type="match status" value="1"/>
</dbReference>
<evidence type="ECO:0000313" key="3">
    <source>
        <dbReference type="Proteomes" id="UP000319502"/>
    </source>
</evidence>